<accession>A0A238JVW8</accession>
<gene>
    <name evidence="6" type="primary">glgX</name>
    <name evidence="6" type="ORF">MAA8898_00552</name>
</gene>
<dbReference type="InterPro" id="IPR017853">
    <property type="entry name" value="GH"/>
</dbReference>
<dbReference type="InterPro" id="IPR006047">
    <property type="entry name" value="GH13_cat_dom"/>
</dbReference>
<evidence type="ECO:0000256" key="1">
    <source>
        <dbReference type="ARBA" id="ARBA00008061"/>
    </source>
</evidence>
<dbReference type="NCBIfam" id="TIGR02100">
    <property type="entry name" value="glgX_debranch"/>
    <property type="match status" value="1"/>
</dbReference>
<dbReference type="InterPro" id="IPR013783">
    <property type="entry name" value="Ig-like_fold"/>
</dbReference>
<evidence type="ECO:0000313" key="6">
    <source>
        <dbReference type="EMBL" id="SMX33876.1"/>
    </source>
</evidence>
<dbReference type="InterPro" id="IPR014756">
    <property type="entry name" value="Ig_E-set"/>
</dbReference>
<dbReference type="Gene3D" id="3.20.20.80">
    <property type="entry name" value="Glycosidases"/>
    <property type="match status" value="1"/>
</dbReference>
<dbReference type="EC" id="3.2.1.-" evidence="6"/>
<dbReference type="GO" id="GO:0005980">
    <property type="term" value="P:glycogen catabolic process"/>
    <property type="evidence" value="ECO:0007669"/>
    <property type="project" value="InterPro"/>
</dbReference>
<feature type="region of interest" description="Disordered" evidence="4">
    <location>
        <begin position="477"/>
        <end position="501"/>
    </location>
</feature>
<evidence type="ECO:0000313" key="7">
    <source>
        <dbReference type="Proteomes" id="UP000207598"/>
    </source>
</evidence>
<keyword evidence="7" id="KW-1185">Reference proteome</keyword>
<feature type="domain" description="Glycosyl hydrolase family 13 catalytic" evidence="5">
    <location>
        <begin position="189"/>
        <end position="575"/>
    </location>
</feature>
<keyword evidence="3 6" id="KW-0326">Glycosidase</keyword>
<evidence type="ECO:0000256" key="3">
    <source>
        <dbReference type="ARBA" id="ARBA00023295"/>
    </source>
</evidence>
<dbReference type="Gene3D" id="2.60.40.10">
    <property type="entry name" value="Immunoglobulins"/>
    <property type="match status" value="1"/>
</dbReference>
<dbReference type="GO" id="GO:0004135">
    <property type="term" value="F:amylo-alpha-1,6-glucosidase activity"/>
    <property type="evidence" value="ECO:0007669"/>
    <property type="project" value="InterPro"/>
</dbReference>
<organism evidence="6 7">
    <name type="scientific">Maliponia aquimaris</name>
    <dbReference type="NCBI Taxonomy" id="1673631"/>
    <lineage>
        <taxon>Bacteria</taxon>
        <taxon>Pseudomonadati</taxon>
        <taxon>Pseudomonadota</taxon>
        <taxon>Alphaproteobacteria</taxon>
        <taxon>Rhodobacterales</taxon>
        <taxon>Paracoccaceae</taxon>
        <taxon>Maliponia</taxon>
    </lineage>
</organism>
<keyword evidence="2 6" id="KW-0378">Hydrolase</keyword>
<dbReference type="InterPro" id="IPR004193">
    <property type="entry name" value="Glyco_hydro_13_N"/>
</dbReference>
<dbReference type="Pfam" id="PF00128">
    <property type="entry name" value="Alpha-amylase"/>
    <property type="match status" value="1"/>
</dbReference>
<comment type="similarity">
    <text evidence="1">Belongs to the glycosyl hydrolase 13 family.</text>
</comment>
<dbReference type="SUPFAM" id="SSF51445">
    <property type="entry name" value="(Trans)glycosidases"/>
    <property type="match status" value="1"/>
</dbReference>
<dbReference type="Gene3D" id="2.60.40.1180">
    <property type="entry name" value="Golgi alpha-mannosidase II"/>
    <property type="match status" value="1"/>
</dbReference>
<dbReference type="Pfam" id="PF02922">
    <property type="entry name" value="CBM_48"/>
    <property type="match status" value="1"/>
</dbReference>
<dbReference type="InterPro" id="IPR013780">
    <property type="entry name" value="Glyco_hydro_b"/>
</dbReference>
<dbReference type="CDD" id="cd02856">
    <property type="entry name" value="E_set_GDE_Isoamylase_N"/>
    <property type="match status" value="1"/>
</dbReference>
<dbReference type="CDD" id="cd11326">
    <property type="entry name" value="AmyAc_Glg_debranch"/>
    <property type="match status" value="1"/>
</dbReference>
<dbReference type="SUPFAM" id="SSF51011">
    <property type="entry name" value="Glycosyl hydrolase domain"/>
    <property type="match status" value="1"/>
</dbReference>
<dbReference type="PANTHER" id="PTHR43002">
    <property type="entry name" value="GLYCOGEN DEBRANCHING ENZYME"/>
    <property type="match status" value="1"/>
</dbReference>
<sequence length="701" mass="77736">MTVRVRAQQDVGAGTPHRLGARFDNEGVNFALFSEHAHKVEVCLFSPDGRTETQRLTLPERTGPVWHGFVPGLRPGALYGYRVHGPYAPERGHRFNPHKLLLDPYTRALHGGFTTHAATFGYTHGAPEADLSFDTRDSAPHVPRSVVWDPADHTEEGRPLRRGWDGALIYEAHVRGATMLHPRVPDPLRGTYEGLASDPMLDHLTRLGITAVELLPVQAIRAENALTTRGMVNYWGYNTAAFFAPEPRYLGPAGVDGFRAMVDRFHAAGIEVLLDVVYNHSAEGDHMGPTFSFRGIDNASYYRLPEGQPRYYVNDTGTGNTLNTSHPYVLRLILDSLRYWVQTMGVDGFRFDLATTLGREAHGFDPNGGFMDALRQDPVLSGVKLIAEPWDLGPGGYRLGHFPPEFAEWNDRFRDTVRRFWRGDGHAAQDLGSALLGTADLFDTRGRRAWSSVNFAAAHDGFTLADVTAYSQRRNEANGECNRDGHHANHSDNLGEEGETDDPDILAARRCRVRNMLATVLFSQGTPMLLAGDEGGNTQHGNNNAYCQDNEISWLDWQAMDQDLVGFTAALAQFRKAHPVLRQTHFLHGAERPDGQPDVEWRAFDGSELNWRDPGLSSLCLLLRGCAESREGRADPQEVLLAFNREALPQELHLPDPEAGRWRREIDTAAARQTPETIWTGAVTVAAFSVTAFSRTPGNGA</sequence>
<evidence type="ECO:0000259" key="5">
    <source>
        <dbReference type="SMART" id="SM00642"/>
    </source>
</evidence>
<dbReference type="OrthoDB" id="3236218at2"/>
<evidence type="ECO:0000256" key="2">
    <source>
        <dbReference type="ARBA" id="ARBA00022801"/>
    </source>
</evidence>
<dbReference type="InterPro" id="IPR044505">
    <property type="entry name" value="GlgX_Isoamylase_N_E_set"/>
</dbReference>
<dbReference type="RefSeq" id="WP_094019415.1">
    <property type="nucleotide sequence ID" value="NZ_FXYF01000001.1"/>
</dbReference>
<dbReference type="SUPFAM" id="SSF81296">
    <property type="entry name" value="E set domains"/>
    <property type="match status" value="1"/>
</dbReference>
<dbReference type="InterPro" id="IPR011837">
    <property type="entry name" value="Glycogen_debranch_GlgX"/>
</dbReference>
<evidence type="ECO:0000256" key="4">
    <source>
        <dbReference type="SAM" id="MobiDB-lite"/>
    </source>
</evidence>
<feature type="compositionally biased region" description="Basic and acidic residues" evidence="4">
    <location>
        <begin position="477"/>
        <end position="490"/>
    </location>
</feature>
<dbReference type="EMBL" id="FXYF01000001">
    <property type="protein sequence ID" value="SMX33876.1"/>
    <property type="molecule type" value="Genomic_DNA"/>
</dbReference>
<dbReference type="AlphaFoldDB" id="A0A238JVW8"/>
<protein>
    <submittedName>
        <fullName evidence="6">Glycogen debranching enzyme</fullName>
        <ecNumber evidence="6">3.2.1.-</ecNumber>
    </submittedName>
</protein>
<dbReference type="Proteomes" id="UP000207598">
    <property type="component" value="Unassembled WGS sequence"/>
</dbReference>
<proteinExistence type="inferred from homology"/>
<reference evidence="6 7" key="1">
    <citation type="submission" date="2017-05" db="EMBL/GenBank/DDBJ databases">
        <authorList>
            <person name="Song R."/>
            <person name="Chenine A.L."/>
            <person name="Ruprecht R.M."/>
        </authorList>
    </citation>
    <scope>NUCLEOTIDE SEQUENCE [LARGE SCALE GENOMIC DNA]</scope>
    <source>
        <strain evidence="6 7">CECT 8898</strain>
    </source>
</reference>
<dbReference type="SMART" id="SM00642">
    <property type="entry name" value="Aamy"/>
    <property type="match status" value="1"/>
</dbReference>
<name>A0A238JVW8_9RHOB</name>